<evidence type="ECO:0000256" key="8">
    <source>
        <dbReference type="ARBA" id="ARBA00023146"/>
    </source>
</evidence>
<dbReference type="Gene3D" id="3.10.290.10">
    <property type="entry name" value="RNA-binding S4 domain"/>
    <property type="match status" value="1"/>
</dbReference>
<reference evidence="14" key="1">
    <citation type="journal article" date="2014" name="Int. J. Syst. Evol. Microbiol.">
        <title>Complete genome sequence of Corynebacterium casei LMG S-19264T (=DSM 44701T), isolated from a smear-ripened cheese.</title>
        <authorList>
            <consortium name="US DOE Joint Genome Institute (JGI-PGF)"/>
            <person name="Walter F."/>
            <person name="Albersmeier A."/>
            <person name="Kalinowski J."/>
            <person name="Ruckert C."/>
        </authorList>
    </citation>
    <scope>NUCLEOTIDE SEQUENCE</scope>
    <source>
        <strain evidence="14">CGMCC 1.12160</strain>
    </source>
</reference>
<keyword evidence="15" id="KW-1185">Reference proteome</keyword>
<evidence type="ECO:0000256" key="1">
    <source>
        <dbReference type="ARBA" id="ARBA00004496"/>
    </source>
</evidence>
<sequence>MTTAPTILDELEWRGLLAQTTDEDALREHFAAGPVTVYCGFDPTAPSLHFGNLVQLVLLRRLQRAGHRVICLVGGSTGLIGDPKPTAERVLKTKEQTAGNVDRIKQLVQPFLDFEGDNAATLVDNLDWTAPLSALDFLRDVGQHFRVNQMIRKEAVAARLNSEIGISYTEFSYQILQAMDFLHLFRTFGCTVQTGGQDQWGNLTAGVDLIHRVLGERAHVITTPLLTDENGNKFGKSEGNAVWLSADMTSPYAFYQYWINIADSEVGKLLRVFTDRTAEEIAELEKATVDTPHLRSAQRALATDVTTLVHGAEATAQVEHASQVLFGKGDPTALDAGTLRDATAELAGGEVPVGSTVVDALVAVGLAESKGAARRLIGEGGVSVNNVKVNGVDDVLDEQAFLHDQVALVRRGRKHIAAARKAS</sequence>
<evidence type="ECO:0000256" key="12">
    <source>
        <dbReference type="PROSITE-ProRule" id="PRU00182"/>
    </source>
</evidence>
<feature type="domain" description="Tyrosine--tRNA ligase SYY-like C-terminal" evidence="13">
    <location>
        <begin position="355"/>
        <end position="415"/>
    </location>
</feature>
<feature type="binding site" evidence="11">
    <location>
        <position position="236"/>
    </location>
    <ligand>
        <name>ATP</name>
        <dbReference type="ChEBI" id="CHEBI:30616"/>
    </ligand>
</feature>
<comment type="similarity">
    <text evidence="10 11">Belongs to the class-I aminoacyl-tRNA synthetase family. TyrS type 1 subfamily.</text>
</comment>
<evidence type="ECO:0000256" key="7">
    <source>
        <dbReference type="ARBA" id="ARBA00022917"/>
    </source>
</evidence>
<comment type="catalytic activity">
    <reaction evidence="9 11">
        <text>tRNA(Tyr) + L-tyrosine + ATP = L-tyrosyl-tRNA(Tyr) + AMP + diphosphate + H(+)</text>
        <dbReference type="Rhea" id="RHEA:10220"/>
        <dbReference type="Rhea" id="RHEA-COMP:9706"/>
        <dbReference type="Rhea" id="RHEA-COMP:9707"/>
        <dbReference type="ChEBI" id="CHEBI:15378"/>
        <dbReference type="ChEBI" id="CHEBI:30616"/>
        <dbReference type="ChEBI" id="CHEBI:33019"/>
        <dbReference type="ChEBI" id="CHEBI:58315"/>
        <dbReference type="ChEBI" id="CHEBI:78442"/>
        <dbReference type="ChEBI" id="CHEBI:78536"/>
        <dbReference type="ChEBI" id="CHEBI:456215"/>
        <dbReference type="EC" id="6.1.1.1"/>
    </reaction>
</comment>
<feature type="binding site" evidence="11">
    <location>
        <position position="177"/>
    </location>
    <ligand>
        <name>L-tyrosine</name>
        <dbReference type="ChEBI" id="CHEBI:58315"/>
    </ligand>
</feature>
<evidence type="ECO:0000256" key="2">
    <source>
        <dbReference type="ARBA" id="ARBA00022490"/>
    </source>
</evidence>
<gene>
    <name evidence="11 14" type="primary">tyrS</name>
    <name evidence="14" type="ORF">GCM10011366_15700</name>
</gene>
<dbReference type="InterPro" id="IPR024107">
    <property type="entry name" value="Tyr-tRNA-ligase_bac_1"/>
</dbReference>
<dbReference type="AlphaFoldDB" id="A0A917F5J8"/>
<dbReference type="GO" id="GO:0003723">
    <property type="term" value="F:RNA binding"/>
    <property type="evidence" value="ECO:0007669"/>
    <property type="project" value="UniProtKB-KW"/>
</dbReference>
<dbReference type="FunFam" id="1.10.240.10:FF:000001">
    <property type="entry name" value="Tyrosine--tRNA ligase"/>
    <property type="match status" value="1"/>
</dbReference>
<dbReference type="PRINTS" id="PR01040">
    <property type="entry name" value="TRNASYNTHTYR"/>
</dbReference>
<dbReference type="GO" id="GO:0005829">
    <property type="term" value="C:cytosol"/>
    <property type="evidence" value="ECO:0007669"/>
    <property type="project" value="TreeGrafter"/>
</dbReference>
<evidence type="ECO:0000256" key="5">
    <source>
        <dbReference type="ARBA" id="ARBA00022840"/>
    </source>
</evidence>
<evidence type="ECO:0000256" key="4">
    <source>
        <dbReference type="ARBA" id="ARBA00022741"/>
    </source>
</evidence>
<dbReference type="FunFam" id="3.40.50.620:FF:000008">
    <property type="entry name" value="Tyrosine--tRNA ligase"/>
    <property type="match status" value="1"/>
</dbReference>
<keyword evidence="8 11" id="KW-0030">Aminoacyl-tRNA synthetase</keyword>
<dbReference type="Proteomes" id="UP000605670">
    <property type="component" value="Unassembled WGS sequence"/>
</dbReference>
<accession>A0A917F5J8</accession>
<protein>
    <recommendedName>
        <fullName evidence="11">Tyrosine--tRNA ligase</fullName>
        <ecNumber evidence="11">6.1.1.1</ecNumber>
    </recommendedName>
    <alternativeName>
        <fullName evidence="11">Tyrosyl-tRNA synthetase</fullName>
        <shortName evidence="11">TyrRS</shortName>
    </alternativeName>
</protein>
<dbReference type="InterPro" id="IPR024088">
    <property type="entry name" value="Tyr-tRNA-ligase_bac-type"/>
</dbReference>
<dbReference type="Pfam" id="PF22421">
    <property type="entry name" value="SYY_C-terminal"/>
    <property type="match status" value="1"/>
</dbReference>
<feature type="short sequence motif" description="'KMSKS' region" evidence="11">
    <location>
        <begin position="233"/>
        <end position="237"/>
    </location>
</feature>
<evidence type="ECO:0000259" key="13">
    <source>
        <dbReference type="Pfam" id="PF22421"/>
    </source>
</evidence>
<dbReference type="InterPro" id="IPR014729">
    <property type="entry name" value="Rossmann-like_a/b/a_fold"/>
</dbReference>
<keyword evidence="2 11" id="KW-0963">Cytoplasm</keyword>
<name>A0A917F5J8_9MICO</name>
<comment type="caution">
    <text evidence="11">Lacks conserved residue(s) required for the propagation of feature annotation.</text>
</comment>
<dbReference type="GO" id="GO:0006437">
    <property type="term" value="P:tyrosyl-tRNA aminoacylation"/>
    <property type="evidence" value="ECO:0007669"/>
    <property type="project" value="UniProtKB-UniRule"/>
</dbReference>
<dbReference type="RefSeq" id="WP_188429617.1">
    <property type="nucleotide sequence ID" value="NZ_BAABKH010000001.1"/>
</dbReference>
<dbReference type="HAMAP" id="MF_02006">
    <property type="entry name" value="Tyr_tRNA_synth_type1"/>
    <property type="match status" value="1"/>
</dbReference>
<dbReference type="EC" id="6.1.1.1" evidence="11"/>
<keyword evidence="3 11" id="KW-0436">Ligase</keyword>
<proteinExistence type="inferred from homology"/>
<dbReference type="PANTHER" id="PTHR11766:SF0">
    <property type="entry name" value="TYROSINE--TRNA LIGASE, MITOCHONDRIAL"/>
    <property type="match status" value="1"/>
</dbReference>
<evidence type="ECO:0000256" key="10">
    <source>
        <dbReference type="ARBA" id="ARBA00060965"/>
    </source>
</evidence>
<comment type="function">
    <text evidence="11">Catalyzes the attachment of tyrosine to tRNA(Tyr) in a two-step reaction: tyrosine is first activated by ATP to form Tyr-AMP and then transferred to the acceptor end of tRNA(Tyr).</text>
</comment>
<evidence type="ECO:0000313" key="14">
    <source>
        <dbReference type="EMBL" id="GGF48731.1"/>
    </source>
</evidence>
<dbReference type="InterPro" id="IPR036986">
    <property type="entry name" value="S4_RNA-bd_sf"/>
</dbReference>
<dbReference type="SUPFAM" id="SSF52374">
    <property type="entry name" value="Nucleotidylyl transferase"/>
    <property type="match status" value="1"/>
</dbReference>
<dbReference type="GO" id="GO:0005524">
    <property type="term" value="F:ATP binding"/>
    <property type="evidence" value="ECO:0007669"/>
    <property type="project" value="UniProtKB-UniRule"/>
</dbReference>
<keyword evidence="5 11" id="KW-0067">ATP-binding</keyword>
<dbReference type="Pfam" id="PF00579">
    <property type="entry name" value="tRNA-synt_1b"/>
    <property type="match status" value="1"/>
</dbReference>
<dbReference type="Gene3D" id="3.40.50.620">
    <property type="entry name" value="HUPs"/>
    <property type="match status" value="1"/>
</dbReference>
<organism evidence="14 15">
    <name type="scientific">Ornithinimicrobium tianjinense</name>
    <dbReference type="NCBI Taxonomy" id="1195761"/>
    <lineage>
        <taxon>Bacteria</taxon>
        <taxon>Bacillati</taxon>
        <taxon>Actinomycetota</taxon>
        <taxon>Actinomycetes</taxon>
        <taxon>Micrococcales</taxon>
        <taxon>Ornithinimicrobiaceae</taxon>
        <taxon>Ornithinimicrobium</taxon>
    </lineage>
</organism>
<keyword evidence="6 12" id="KW-0694">RNA-binding</keyword>
<comment type="caution">
    <text evidence="14">The sequence shown here is derived from an EMBL/GenBank/DDBJ whole genome shotgun (WGS) entry which is preliminary data.</text>
</comment>
<dbReference type="EMBL" id="BMEM01000002">
    <property type="protein sequence ID" value="GGF48731.1"/>
    <property type="molecule type" value="Genomic_DNA"/>
</dbReference>
<comment type="subcellular location">
    <subcellularLocation>
        <location evidence="1 11">Cytoplasm</location>
    </subcellularLocation>
</comment>
<dbReference type="PANTHER" id="PTHR11766">
    <property type="entry name" value="TYROSYL-TRNA SYNTHETASE"/>
    <property type="match status" value="1"/>
</dbReference>
<dbReference type="SUPFAM" id="SSF55174">
    <property type="entry name" value="Alpha-L RNA-binding motif"/>
    <property type="match status" value="1"/>
</dbReference>
<keyword evidence="4 11" id="KW-0547">Nucleotide-binding</keyword>
<evidence type="ECO:0000256" key="9">
    <source>
        <dbReference type="ARBA" id="ARBA00048248"/>
    </source>
</evidence>
<comment type="subunit">
    <text evidence="11">Homodimer.</text>
</comment>
<dbReference type="CDD" id="cd00805">
    <property type="entry name" value="TyrRS_core"/>
    <property type="match status" value="1"/>
</dbReference>
<feature type="binding site" evidence="11">
    <location>
        <position position="38"/>
    </location>
    <ligand>
        <name>L-tyrosine</name>
        <dbReference type="ChEBI" id="CHEBI:58315"/>
    </ligand>
</feature>
<dbReference type="NCBIfam" id="TIGR00234">
    <property type="entry name" value="tyrS"/>
    <property type="match status" value="1"/>
</dbReference>
<evidence type="ECO:0000313" key="15">
    <source>
        <dbReference type="Proteomes" id="UP000605670"/>
    </source>
</evidence>
<dbReference type="CDD" id="cd00165">
    <property type="entry name" value="S4"/>
    <property type="match status" value="1"/>
</dbReference>
<dbReference type="PROSITE" id="PS50889">
    <property type="entry name" value="S4"/>
    <property type="match status" value="1"/>
</dbReference>
<dbReference type="Gene3D" id="1.10.240.10">
    <property type="entry name" value="Tyrosyl-Transfer RNA Synthetase"/>
    <property type="match status" value="1"/>
</dbReference>
<reference evidence="14" key="2">
    <citation type="submission" date="2020-09" db="EMBL/GenBank/DDBJ databases">
        <authorList>
            <person name="Sun Q."/>
            <person name="Zhou Y."/>
        </authorList>
    </citation>
    <scope>NUCLEOTIDE SEQUENCE</scope>
    <source>
        <strain evidence="14">CGMCC 1.12160</strain>
    </source>
</reference>
<evidence type="ECO:0000256" key="6">
    <source>
        <dbReference type="ARBA" id="ARBA00022884"/>
    </source>
</evidence>
<evidence type="ECO:0000256" key="3">
    <source>
        <dbReference type="ARBA" id="ARBA00022598"/>
    </source>
</evidence>
<dbReference type="InterPro" id="IPR002305">
    <property type="entry name" value="aa-tRNA-synth_Ic"/>
</dbReference>
<dbReference type="InterPro" id="IPR054608">
    <property type="entry name" value="SYY-like_C"/>
</dbReference>
<keyword evidence="7 11" id="KW-0648">Protein biosynthesis</keyword>
<dbReference type="GO" id="GO:0004831">
    <property type="term" value="F:tyrosine-tRNA ligase activity"/>
    <property type="evidence" value="ECO:0007669"/>
    <property type="project" value="UniProtKB-UniRule"/>
</dbReference>
<feature type="binding site" evidence="11">
    <location>
        <position position="173"/>
    </location>
    <ligand>
        <name>L-tyrosine</name>
        <dbReference type="ChEBI" id="CHEBI:58315"/>
    </ligand>
</feature>
<dbReference type="GO" id="GO:0042803">
    <property type="term" value="F:protein homodimerization activity"/>
    <property type="evidence" value="ECO:0007669"/>
    <property type="project" value="UniProtKB-ARBA"/>
</dbReference>
<dbReference type="InterPro" id="IPR002307">
    <property type="entry name" value="Tyr-tRNA-ligase"/>
</dbReference>
<evidence type="ECO:0000256" key="11">
    <source>
        <dbReference type="HAMAP-Rule" id="MF_02006"/>
    </source>
</evidence>